<keyword evidence="7" id="KW-0812">Transmembrane</keyword>
<dbReference type="PRINTS" id="PR00344">
    <property type="entry name" value="BCTRLSENSOR"/>
</dbReference>
<dbReference type="SUPFAM" id="SSF55874">
    <property type="entry name" value="ATPase domain of HSP90 chaperone/DNA topoisomerase II/histidine kinase"/>
    <property type="match status" value="1"/>
</dbReference>
<organism evidence="10 11">
    <name type="scientific">Maricaulis maris</name>
    <dbReference type="NCBI Taxonomy" id="74318"/>
    <lineage>
        <taxon>Bacteria</taxon>
        <taxon>Pseudomonadati</taxon>
        <taxon>Pseudomonadota</taxon>
        <taxon>Alphaproteobacteria</taxon>
        <taxon>Maricaulales</taxon>
        <taxon>Maricaulaceae</taxon>
        <taxon>Maricaulis</taxon>
    </lineage>
</organism>
<dbReference type="InterPro" id="IPR000014">
    <property type="entry name" value="PAS"/>
</dbReference>
<keyword evidence="4" id="KW-0808">Transferase</keyword>
<dbReference type="InterPro" id="IPR035965">
    <property type="entry name" value="PAS-like_dom_sf"/>
</dbReference>
<dbReference type="GO" id="GO:0007234">
    <property type="term" value="P:osmosensory signaling via phosphorelay pathway"/>
    <property type="evidence" value="ECO:0007669"/>
    <property type="project" value="TreeGrafter"/>
</dbReference>
<evidence type="ECO:0000259" key="9">
    <source>
        <dbReference type="PROSITE" id="PS50112"/>
    </source>
</evidence>
<dbReference type="SMART" id="SM00091">
    <property type="entry name" value="PAS"/>
    <property type="match status" value="1"/>
</dbReference>
<dbReference type="GO" id="GO:0006355">
    <property type="term" value="P:regulation of DNA-templated transcription"/>
    <property type="evidence" value="ECO:0007669"/>
    <property type="project" value="InterPro"/>
</dbReference>
<feature type="transmembrane region" description="Helical" evidence="7">
    <location>
        <begin position="33"/>
        <end position="56"/>
    </location>
</feature>
<dbReference type="CDD" id="cd00130">
    <property type="entry name" value="PAS"/>
    <property type="match status" value="1"/>
</dbReference>
<dbReference type="InterPro" id="IPR036097">
    <property type="entry name" value="HisK_dim/P_sf"/>
</dbReference>
<dbReference type="InterPro" id="IPR036890">
    <property type="entry name" value="HATPase_C_sf"/>
</dbReference>
<dbReference type="SUPFAM" id="SSF47384">
    <property type="entry name" value="Homodimeric domain of signal transducing histidine kinase"/>
    <property type="match status" value="1"/>
</dbReference>
<dbReference type="SUPFAM" id="SSF55785">
    <property type="entry name" value="PYP-like sensor domain (PAS domain)"/>
    <property type="match status" value="1"/>
</dbReference>
<dbReference type="Proteomes" id="UP000273675">
    <property type="component" value="Unassembled WGS sequence"/>
</dbReference>
<dbReference type="PROSITE" id="PS50109">
    <property type="entry name" value="HIS_KIN"/>
    <property type="match status" value="1"/>
</dbReference>
<keyword evidence="5 10" id="KW-0418">Kinase</keyword>
<feature type="domain" description="Histidine kinase" evidence="8">
    <location>
        <begin position="553"/>
        <end position="771"/>
    </location>
</feature>
<dbReference type="GO" id="GO:0000155">
    <property type="term" value="F:phosphorelay sensor kinase activity"/>
    <property type="evidence" value="ECO:0007669"/>
    <property type="project" value="InterPro"/>
</dbReference>
<proteinExistence type="predicted"/>
<dbReference type="AlphaFoldDB" id="A0A495DPB9"/>
<feature type="domain" description="PAS" evidence="9">
    <location>
        <begin position="407"/>
        <end position="459"/>
    </location>
</feature>
<dbReference type="PROSITE" id="PS50112">
    <property type="entry name" value="PAS"/>
    <property type="match status" value="1"/>
</dbReference>
<evidence type="ECO:0000259" key="8">
    <source>
        <dbReference type="PROSITE" id="PS50109"/>
    </source>
</evidence>
<evidence type="ECO:0000256" key="5">
    <source>
        <dbReference type="ARBA" id="ARBA00022777"/>
    </source>
</evidence>
<dbReference type="Gene3D" id="3.30.450.20">
    <property type="entry name" value="PAS domain"/>
    <property type="match status" value="1"/>
</dbReference>
<sequence>MSTTPSGDTYLRTSSDADEPKSALQRLTDTDGWIGQVLPGLVAVTCIFIVALAVMAGEGRLMSSARETNLRTLETVRSNTRQRFELWAQSRENDARVWAENSRLQAAVEGLVDMPVPAALASSPEQQWLRETLGPWLTEYGYRGFLLLAPNGTTLGAMRDNDLGQPSLVLDLVNADRLATTGVVLTRPHIVDLVDITDANGVDSVDEEILMYAVAAIRDGGELLGYLALRIDPLSEYTATFRVGRTGVSGETFAIDRDGRLLTETRYGEELVAADLLVEGHPSILHVEVRDPGVDVTMGGIPSRPYAEWPLTEAARGVIADGQGHNLQGYRDVRGVLVMGAWDWDPARDIGIITEVELGEAMAGANNARAVLRVFAVAMALSFILLAVLFSAHRSITRRRAQATHEANQRLSQILMTAAEGIYGIDGDGVVTFINPRACAMLGYHEDELIGKNMHAVVHHSRRDGSIYPREECPIHCAGVPAESPDGDVFWTKNGQPIPIESASSPIDPLDKSVGAVVTFRDVTNRKRDELALRRYAQELKRSNSELQEFAYAASHDLQEPLRKIQAFGERLNNKCYDALDDTGRHYLERMVDASTRMRRLIDDLLSYSRVNSKTTSFLPVDMSAVVADVLSDLEPRINAEDAKIRVGELPAIEADPGQMHQLFLNLLANALKFRRPGVQPSISIEGSVEVGENGAMARIAVADNGVGFEPRHAERIFGMFERLHGRDEFDGTGVGLATCRKIAERHAGELTAWGEPDAGAVFTLLLPVRQGNVM</sequence>
<dbReference type="EMBL" id="RBIM01000001">
    <property type="protein sequence ID" value="RKR04151.1"/>
    <property type="molecule type" value="Genomic_DNA"/>
</dbReference>
<dbReference type="GO" id="GO:0016020">
    <property type="term" value="C:membrane"/>
    <property type="evidence" value="ECO:0007669"/>
    <property type="project" value="UniProtKB-SubCell"/>
</dbReference>
<dbReference type="OrthoDB" id="9795133at2"/>
<dbReference type="CDD" id="cd00082">
    <property type="entry name" value="HisKA"/>
    <property type="match status" value="1"/>
</dbReference>
<keyword evidence="3" id="KW-0597">Phosphoprotein</keyword>
<dbReference type="EC" id="2.7.13.3" evidence="2"/>
<evidence type="ECO:0000313" key="11">
    <source>
        <dbReference type="Proteomes" id="UP000273675"/>
    </source>
</evidence>
<dbReference type="NCBIfam" id="TIGR00229">
    <property type="entry name" value="sensory_box"/>
    <property type="match status" value="1"/>
</dbReference>
<dbReference type="RefSeq" id="WP_121209954.1">
    <property type="nucleotide sequence ID" value="NZ_RBIM01000001.1"/>
</dbReference>
<dbReference type="GO" id="GO:0000156">
    <property type="term" value="F:phosphorelay response regulator activity"/>
    <property type="evidence" value="ECO:0007669"/>
    <property type="project" value="TreeGrafter"/>
</dbReference>
<evidence type="ECO:0000256" key="4">
    <source>
        <dbReference type="ARBA" id="ARBA00022679"/>
    </source>
</evidence>
<comment type="caution">
    <text evidence="10">The sequence shown here is derived from an EMBL/GenBank/DDBJ whole genome shotgun (WGS) entry which is preliminary data.</text>
</comment>
<dbReference type="SMART" id="SM00387">
    <property type="entry name" value="HATPase_c"/>
    <property type="match status" value="1"/>
</dbReference>
<evidence type="ECO:0000256" key="3">
    <source>
        <dbReference type="ARBA" id="ARBA00022553"/>
    </source>
</evidence>
<reference evidence="10 11" key="1">
    <citation type="submission" date="2018-10" db="EMBL/GenBank/DDBJ databases">
        <title>Genomic Encyclopedia of Type Strains, Phase IV (KMG-IV): sequencing the most valuable type-strain genomes for metagenomic binning, comparative biology and taxonomic classification.</title>
        <authorList>
            <person name="Goeker M."/>
        </authorList>
    </citation>
    <scope>NUCLEOTIDE SEQUENCE [LARGE SCALE GENOMIC DNA]</scope>
    <source>
        <strain evidence="10 11">DSM 4734</strain>
    </source>
</reference>
<dbReference type="InterPro" id="IPR013767">
    <property type="entry name" value="PAS_fold"/>
</dbReference>
<dbReference type="PANTHER" id="PTHR42878">
    <property type="entry name" value="TWO-COMPONENT HISTIDINE KINASE"/>
    <property type="match status" value="1"/>
</dbReference>
<evidence type="ECO:0000256" key="6">
    <source>
        <dbReference type="ARBA" id="ARBA00023136"/>
    </source>
</evidence>
<feature type="transmembrane region" description="Helical" evidence="7">
    <location>
        <begin position="370"/>
        <end position="392"/>
    </location>
</feature>
<evidence type="ECO:0000256" key="2">
    <source>
        <dbReference type="ARBA" id="ARBA00012438"/>
    </source>
</evidence>
<gene>
    <name evidence="10" type="ORF">C7435_0595</name>
</gene>
<keyword evidence="6 7" id="KW-0472">Membrane</keyword>
<dbReference type="InterPro" id="IPR003594">
    <property type="entry name" value="HATPase_dom"/>
</dbReference>
<evidence type="ECO:0000256" key="7">
    <source>
        <dbReference type="SAM" id="Phobius"/>
    </source>
</evidence>
<keyword evidence="7" id="KW-1133">Transmembrane helix</keyword>
<evidence type="ECO:0000256" key="1">
    <source>
        <dbReference type="ARBA" id="ARBA00000085"/>
    </source>
</evidence>
<evidence type="ECO:0000313" key="10">
    <source>
        <dbReference type="EMBL" id="RKR04151.1"/>
    </source>
</evidence>
<dbReference type="PANTHER" id="PTHR42878:SF15">
    <property type="entry name" value="BACTERIOPHYTOCHROME"/>
    <property type="match status" value="1"/>
</dbReference>
<dbReference type="InterPro" id="IPR004358">
    <property type="entry name" value="Sig_transdc_His_kin-like_C"/>
</dbReference>
<dbReference type="Pfam" id="PF00989">
    <property type="entry name" value="PAS"/>
    <property type="match status" value="1"/>
</dbReference>
<dbReference type="InterPro" id="IPR005467">
    <property type="entry name" value="His_kinase_dom"/>
</dbReference>
<dbReference type="Gene3D" id="1.10.287.130">
    <property type="match status" value="1"/>
</dbReference>
<dbReference type="InterPro" id="IPR003661">
    <property type="entry name" value="HisK_dim/P_dom"/>
</dbReference>
<protein>
    <recommendedName>
        <fullName evidence="2">histidine kinase</fullName>
        <ecNumber evidence="2">2.7.13.3</ecNumber>
    </recommendedName>
</protein>
<name>A0A495DPB9_9PROT</name>
<comment type="catalytic activity">
    <reaction evidence="1">
        <text>ATP + protein L-histidine = ADP + protein N-phospho-L-histidine.</text>
        <dbReference type="EC" id="2.7.13.3"/>
    </reaction>
</comment>
<dbReference type="InterPro" id="IPR050351">
    <property type="entry name" value="BphY/WalK/GraS-like"/>
</dbReference>
<dbReference type="Gene3D" id="3.30.565.10">
    <property type="entry name" value="Histidine kinase-like ATPase, C-terminal domain"/>
    <property type="match status" value="1"/>
</dbReference>
<dbReference type="GO" id="GO:0030295">
    <property type="term" value="F:protein kinase activator activity"/>
    <property type="evidence" value="ECO:0007669"/>
    <property type="project" value="TreeGrafter"/>
</dbReference>
<dbReference type="SMART" id="SM00388">
    <property type="entry name" value="HisKA"/>
    <property type="match status" value="1"/>
</dbReference>
<dbReference type="Pfam" id="PF02518">
    <property type="entry name" value="HATPase_c"/>
    <property type="match status" value="1"/>
</dbReference>
<accession>A0A495DPB9</accession>
<dbReference type="Pfam" id="PF00512">
    <property type="entry name" value="HisKA"/>
    <property type="match status" value="1"/>
</dbReference>